<evidence type="ECO:0000256" key="1">
    <source>
        <dbReference type="ARBA" id="ARBA00038310"/>
    </source>
</evidence>
<feature type="domain" description="Amidohydrolase-related" evidence="2">
    <location>
        <begin position="41"/>
        <end position="347"/>
    </location>
</feature>
<dbReference type="PANTHER" id="PTHR43569">
    <property type="entry name" value="AMIDOHYDROLASE"/>
    <property type="match status" value="1"/>
</dbReference>
<dbReference type="PANTHER" id="PTHR43569:SF1">
    <property type="entry name" value="BLL3371 PROTEIN"/>
    <property type="match status" value="1"/>
</dbReference>
<dbReference type="InterPro" id="IPR006680">
    <property type="entry name" value="Amidohydro-rel"/>
</dbReference>
<comment type="similarity">
    <text evidence="1">Belongs to the metallo-dependent hydrolases superfamily.</text>
</comment>
<dbReference type="InterPro" id="IPR052350">
    <property type="entry name" value="Metallo-dep_Lactonases"/>
</dbReference>
<dbReference type="EMBL" id="HBNR01073974">
    <property type="protein sequence ID" value="CAE4650201.1"/>
    <property type="molecule type" value="Transcribed_RNA"/>
</dbReference>
<sequence length="356" mass="40204">MDFSSRGERFAARFPENEELLSWLRKEQPEPVLEPDLPILDPHHHLWDKRRSLRFPYRQKVYTLNEILEDMYDGHNVVGTVYVEAGAFYRRQGPAEFRPVGEVEYCQGVAAACDSGIYGPSRDHFTRVCMGIQGTCDLHHPIVEAVLKQMMANRNFRGVRAGGPYDEAFKRGFRLLEKYGLVFDRWHHPDPIYNPDELPRLKELAKEFPGVTIVLDHLGGAVGPKMGGPEAEACWRADISDLAASCPNVVCKVGGIQMVVNGFGLEKRSTPIGSEELAELTYPWYSHVLDAFGADRCMFESNFPVDKDSVTYRTLWNTFKRVAAKKGLSDAEKRSVFHDTAVRVYKLTPPGPQAAL</sequence>
<dbReference type="AlphaFoldDB" id="A0A7S4SMC5"/>
<dbReference type="GO" id="GO:0016787">
    <property type="term" value="F:hydrolase activity"/>
    <property type="evidence" value="ECO:0007669"/>
    <property type="project" value="InterPro"/>
</dbReference>
<proteinExistence type="inferred from homology"/>
<evidence type="ECO:0000313" key="3">
    <source>
        <dbReference type="EMBL" id="CAE4650201.1"/>
    </source>
</evidence>
<evidence type="ECO:0000259" key="2">
    <source>
        <dbReference type="Pfam" id="PF04909"/>
    </source>
</evidence>
<gene>
    <name evidence="3" type="ORF">AMON00008_LOCUS52509</name>
</gene>
<protein>
    <recommendedName>
        <fullName evidence="2">Amidohydrolase-related domain-containing protein</fullName>
    </recommendedName>
</protein>
<dbReference type="Pfam" id="PF04909">
    <property type="entry name" value="Amidohydro_2"/>
    <property type="match status" value="1"/>
</dbReference>
<dbReference type="SUPFAM" id="SSF51556">
    <property type="entry name" value="Metallo-dependent hydrolases"/>
    <property type="match status" value="1"/>
</dbReference>
<accession>A0A7S4SMC5</accession>
<organism evidence="3">
    <name type="scientific">Alexandrium monilatum</name>
    <dbReference type="NCBI Taxonomy" id="311494"/>
    <lineage>
        <taxon>Eukaryota</taxon>
        <taxon>Sar</taxon>
        <taxon>Alveolata</taxon>
        <taxon>Dinophyceae</taxon>
        <taxon>Gonyaulacales</taxon>
        <taxon>Pyrocystaceae</taxon>
        <taxon>Alexandrium</taxon>
    </lineage>
</organism>
<name>A0A7S4SMC5_9DINO</name>
<reference evidence="3" key="1">
    <citation type="submission" date="2021-01" db="EMBL/GenBank/DDBJ databases">
        <authorList>
            <person name="Corre E."/>
            <person name="Pelletier E."/>
            <person name="Niang G."/>
            <person name="Scheremetjew M."/>
            <person name="Finn R."/>
            <person name="Kale V."/>
            <person name="Holt S."/>
            <person name="Cochrane G."/>
            <person name="Meng A."/>
            <person name="Brown T."/>
            <person name="Cohen L."/>
        </authorList>
    </citation>
    <scope>NUCLEOTIDE SEQUENCE</scope>
    <source>
        <strain evidence="3">CCMP3105</strain>
    </source>
</reference>
<dbReference type="Gene3D" id="3.20.20.140">
    <property type="entry name" value="Metal-dependent hydrolases"/>
    <property type="match status" value="1"/>
</dbReference>
<dbReference type="InterPro" id="IPR032466">
    <property type="entry name" value="Metal_Hydrolase"/>
</dbReference>